<dbReference type="EMBL" id="CVRI01000004">
    <property type="protein sequence ID" value="CRK87177.1"/>
    <property type="molecule type" value="Genomic_DNA"/>
</dbReference>
<feature type="region of interest" description="Disordered" evidence="2">
    <location>
        <begin position="1"/>
        <end position="25"/>
    </location>
</feature>
<feature type="compositionally biased region" description="Polar residues" evidence="2">
    <location>
        <begin position="267"/>
        <end position="281"/>
    </location>
</feature>
<sequence length="545" mass="60502">MDKNKSILHSTTGKKVGPPVPPRPSSIAVQKALEKTRNQSTFLQNYRQISSPFLQGSTVIVDSSRASVEHVSHQSQKINNSSCEYKYFDCEIDESSSDFNATTQKNGNNARNCGSLSNRVVATKSDVTSRNKIIDKHSFNSKAQIKVSTVLVNASASASSSSVDNFHQQSSYAKSSMQNKNFQSADVSVKSRNDELKEKLLDEILSQSNTVETSTKQVKYNGSNLKRSSSFDVLNELFGDKTKSDKKVIFHEMLISELSEMRKESNPRLSSAKSSPDISSEGNLNVFELDEKKFNTFVSLDDSGVEDEGKMDDCSSSGVGDSWDSSKETENCIIMSLPGLPPLPKSLSGIELTQEQLQIQQHQTNQLNNYHNELQKQQQQSSQLNSFDSQRSLTSSSSSSITRKSNLTLDNQLAILRREMYGLRQLDLSLLSQLWALNESIQEFRTMLEENENLSPHSPSPSNSDLNSLASDDEEGVNEDNNNNLTINGNAPAVATNKASKKQENDFIEDMHQKLEKQIQRMRIAPPAPPNRKPAKSSQSPSRPV</sequence>
<dbReference type="PANTHER" id="PTHR46949:SF1">
    <property type="entry name" value="AT07979P2"/>
    <property type="match status" value="1"/>
</dbReference>
<dbReference type="InterPro" id="IPR039499">
    <property type="entry name" value="LURA1/LRA25"/>
</dbReference>
<feature type="region of interest" description="Disordered" evidence="2">
    <location>
        <begin position="261"/>
        <end position="281"/>
    </location>
</feature>
<name>A0A1J1HLS0_9DIPT</name>
<feature type="compositionally biased region" description="Basic and acidic residues" evidence="2">
    <location>
        <begin position="501"/>
        <end position="519"/>
    </location>
</feature>
<keyword evidence="4" id="KW-1185">Reference proteome</keyword>
<dbReference type="PANTHER" id="PTHR46949">
    <property type="entry name" value="LEUCINE REPEAT ADAPTER PROTEIN 25"/>
    <property type="match status" value="1"/>
</dbReference>
<feature type="compositionally biased region" description="Low complexity" evidence="2">
    <location>
        <begin position="378"/>
        <end position="400"/>
    </location>
</feature>
<dbReference type="Pfam" id="PF14854">
    <property type="entry name" value="LURAP"/>
    <property type="match status" value="1"/>
</dbReference>
<feature type="compositionally biased region" description="Low complexity" evidence="2">
    <location>
        <begin position="314"/>
        <end position="323"/>
    </location>
</feature>
<accession>A0A1J1HLS0</accession>
<evidence type="ECO:0000256" key="2">
    <source>
        <dbReference type="SAM" id="MobiDB-lite"/>
    </source>
</evidence>
<feature type="region of interest" description="Disordered" evidence="2">
    <location>
        <begin position="378"/>
        <end position="403"/>
    </location>
</feature>
<dbReference type="STRING" id="568069.A0A1J1HLS0"/>
<organism evidence="3 4">
    <name type="scientific">Clunio marinus</name>
    <dbReference type="NCBI Taxonomy" id="568069"/>
    <lineage>
        <taxon>Eukaryota</taxon>
        <taxon>Metazoa</taxon>
        <taxon>Ecdysozoa</taxon>
        <taxon>Arthropoda</taxon>
        <taxon>Hexapoda</taxon>
        <taxon>Insecta</taxon>
        <taxon>Pterygota</taxon>
        <taxon>Neoptera</taxon>
        <taxon>Endopterygota</taxon>
        <taxon>Diptera</taxon>
        <taxon>Nematocera</taxon>
        <taxon>Chironomoidea</taxon>
        <taxon>Chironomidae</taxon>
        <taxon>Clunio</taxon>
    </lineage>
</organism>
<reference evidence="3 4" key="1">
    <citation type="submission" date="2015-04" db="EMBL/GenBank/DDBJ databases">
        <authorList>
            <person name="Syromyatnikov M.Y."/>
            <person name="Popov V.N."/>
        </authorList>
    </citation>
    <scope>NUCLEOTIDE SEQUENCE [LARGE SCALE GENOMIC DNA]</scope>
</reference>
<evidence type="ECO:0000313" key="3">
    <source>
        <dbReference type="EMBL" id="CRK87177.1"/>
    </source>
</evidence>
<gene>
    <name evidence="3" type="primary">putative Protein FAM89B</name>
    <name evidence="3" type="ORF">CLUMA_CG000985</name>
</gene>
<evidence type="ECO:0000313" key="4">
    <source>
        <dbReference type="Proteomes" id="UP000183832"/>
    </source>
</evidence>
<comment type="similarity">
    <text evidence="1">Belongs to the FAM89 family.</text>
</comment>
<dbReference type="AlphaFoldDB" id="A0A1J1HLS0"/>
<dbReference type="Proteomes" id="UP000183832">
    <property type="component" value="Unassembled WGS sequence"/>
</dbReference>
<dbReference type="OrthoDB" id="1681166at2759"/>
<feature type="region of interest" description="Disordered" evidence="2">
    <location>
        <begin position="451"/>
        <end position="545"/>
    </location>
</feature>
<feature type="region of interest" description="Disordered" evidence="2">
    <location>
        <begin position="305"/>
        <end position="324"/>
    </location>
</feature>
<proteinExistence type="inferred from homology"/>
<protein>
    <submittedName>
        <fullName evidence="3">CLUMA_CG000985, isoform A</fullName>
    </submittedName>
</protein>
<feature type="compositionally biased region" description="Low complexity" evidence="2">
    <location>
        <begin position="453"/>
        <end position="470"/>
    </location>
</feature>
<evidence type="ECO:0000256" key="1">
    <source>
        <dbReference type="ARBA" id="ARBA00038125"/>
    </source>
</evidence>